<feature type="domain" description="IraD/Gp25-like" evidence="1">
    <location>
        <begin position="28"/>
        <end position="73"/>
    </location>
</feature>
<dbReference type="SUPFAM" id="SSF160719">
    <property type="entry name" value="gpW/gp25-like"/>
    <property type="match status" value="1"/>
</dbReference>
<reference evidence="3" key="1">
    <citation type="submission" date="2017-02" db="EMBL/GenBank/DDBJ databases">
        <authorList>
            <person name="Varghese N."/>
            <person name="Submissions S."/>
        </authorList>
    </citation>
    <scope>NUCLEOTIDE SEQUENCE [LARGE SCALE GENOMIC DNA]</scope>
    <source>
        <strain evidence="3">DSM 22270</strain>
    </source>
</reference>
<feature type="domain" description="IraD/Gp25-like" evidence="1">
    <location>
        <begin position="80"/>
        <end position="135"/>
    </location>
</feature>
<dbReference type="EMBL" id="FUZA01000002">
    <property type="protein sequence ID" value="SKB72180.1"/>
    <property type="molecule type" value="Genomic_DNA"/>
</dbReference>
<dbReference type="Gene3D" id="3.10.450.40">
    <property type="match status" value="1"/>
</dbReference>
<dbReference type="AlphaFoldDB" id="A0A1T5DKW8"/>
<evidence type="ECO:0000313" key="3">
    <source>
        <dbReference type="Proteomes" id="UP000190897"/>
    </source>
</evidence>
<dbReference type="STRING" id="651661.SAMN05660293_01687"/>
<protein>
    <recommendedName>
        <fullName evidence="1">IraD/Gp25-like domain-containing protein</fullName>
    </recommendedName>
</protein>
<dbReference type="InterPro" id="IPR007048">
    <property type="entry name" value="IraD/Gp25-like"/>
</dbReference>
<dbReference type="OrthoDB" id="9802846at2"/>
<dbReference type="Pfam" id="PF04965">
    <property type="entry name" value="GPW_gp25"/>
    <property type="match status" value="2"/>
</dbReference>
<sequence>MKDTSFLGTGWGFPPTFRCTIGGVDMLSGREDVESSLHIIISTEVGERIMHPGFGCGLRRFVFEPITHTTQQTVDLHGNAAKGESTPTEAMLETIVKEAIVLHEPRIIVNKVETYSRPLDGLIEISVEYLLITTNTRYNYVYPFYIHEATNLQL</sequence>
<proteinExistence type="predicted"/>
<organism evidence="2 3">
    <name type="scientific">Dyadobacter psychrophilus</name>
    <dbReference type="NCBI Taxonomy" id="651661"/>
    <lineage>
        <taxon>Bacteria</taxon>
        <taxon>Pseudomonadati</taxon>
        <taxon>Bacteroidota</taxon>
        <taxon>Cytophagia</taxon>
        <taxon>Cytophagales</taxon>
        <taxon>Spirosomataceae</taxon>
        <taxon>Dyadobacter</taxon>
    </lineage>
</organism>
<keyword evidence="3" id="KW-1185">Reference proteome</keyword>
<dbReference type="Proteomes" id="UP000190897">
    <property type="component" value="Unassembled WGS sequence"/>
</dbReference>
<dbReference type="RefSeq" id="WP_082214246.1">
    <property type="nucleotide sequence ID" value="NZ_FUZA01000002.1"/>
</dbReference>
<accession>A0A1T5DKW8</accession>
<evidence type="ECO:0000313" key="2">
    <source>
        <dbReference type="EMBL" id="SKB72180.1"/>
    </source>
</evidence>
<evidence type="ECO:0000259" key="1">
    <source>
        <dbReference type="Pfam" id="PF04965"/>
    </source>
</evidence>
<name>A0A1T5DKW8_9BACT</name>
<gene>
    <name evidence="2" type="ORF">SAMN05660293_01687</name>
</gene>